<dbReference type="SUPFAM" id="SSF160544">
    <property type="entry name" value="EscU C-terminal domain-like"/>
    <property type="match status" value="1"/>
</dbReference>
<organism evidence="2 3">
    <name type="scientific">Cupriavidus basilensis</name>
    <dbReference type="NCBI Taxonomy" id="68895"/>
    <lineage>
        <taxon>Bacteria</taxon>
        <taxon>Pseudomonadati</taxon>
        <taxon>Pseudomonadota</taxon>
        <taxon>Betaproteobacteria</taxon>
        <taxon>Burkholderiales</taxon>
        <taxon>Burkholderiaceae</taxon>
        <taxon>Cupriavidus</taxon>
    </lineage>
</organism>
<evidence type="ECO:0000313" key="3">
    <source>
        <dbReference type="Proteomes" id="UP000397656"/>
    </source>
</evidence>
<accession>A0A643FLV3</accession>
<sequence length="106" mass="11505">MRQPDDNARGTAVALSYDETRDQSPRVVAKGYGDVADAIIARARDGGVYVHNSPALVTLLMQVDLDSRIPEQLYVAVAELLAWLYQLEKGQAEADTAPAPNPLSPR</sequence>
<name>A0A643FLV3_9BURK</name>
<dbReference type="RefSeq" id="WP_150992985.1">
    <property type="nucleotide sequence ID" value="NZ_CP062804.1"/>
</dbReference>
<dbReference type="AlphaFoldDB" id="A0A643FLV3"/>
<dbReference type="GeneID" id="98405775"/>
<gene>
    <name evidence="2" type="ORF">F7R26_032955</name>
</gene>
<comment type="similarity">
    <text evidence="1">Belongs to the type III secretion exporter family.</text>
</comment>
<dbReference type="Gene3D" id="3.40.1690.10">
    <property type="entry name" value="secretion proteins EscU"/>
    <property type="match status" value="1"/>
</dbReference>
<dbReference type="Pfam" id="PF01312">
    <property type="entry name" value="Bac_export_2"/>
    <property type="match status" value="1"/>
</dbReference>
<dbReference type="PANTHER" id="PTHR30531:SF12">
    <property type="entry name" value="FLAGELLAR BIOSYNTHETIC PROTEIN FLHB"/>
    <property type="match status" value="1"/>
</dbReference>
<evidence type="ECO:0000313" key="2">
    <source>
        <dbReference type="EMBL" id="QOT79518.1"/>
    </source>
</evidence>
<evidence type="ECO:0000256" key="1">
    <source>
        <dbReference type="ARBA" id="ARBA00010690"/>
    </source>
</evidence>
<dbReference type="InterPro" id="IPR029025">
    <property type="entry name" value="T3SS_substrate_exporter_C"/>
</dbReference>
<dbReference type="GO" id="GO:0009306">
    <property type="term" value="P:protein secretion"/>
    <property type="evidence" value="ECO:0007669"/>
    <property type="project" value="InterPro"/>
</dbReference>
<dbReference type="GO" id="GO:0005886">
    <property type="term" value="C:plasma membrane"/>
    <property type="evidence" value="ECO:0007669"/>
    <property type="project" value="TreeGrafter"/>
</dbReference>
<proteinExistence type="inferred from homology"/>
<dbReference type="EMBL" id="CP062804">
    <property type="protein sequence ID" value="QOT79518.1"/>
    <property type="molecule type" value="Genomic_DNA"/>
</dbReference>
<dbReference type="Proteomes" id="UP000397656">
    <property type="component" value="Chromosome 2"/>
</dbReference>
<reference evidence="2 3" key="1">
    <citation type="submission" date="2020-10" db="EMBL/GenBank/DDBJ databases">
        <title>Complete genome sequence of Cupriavidus basilensis CCUG 49340T.</title>
        <authorList>
            <person name="Salva-Serra F."/>
            <person name="Donoso R.A."/>
            <person name="Cho K.H."/>
            <person name="Yoo J.A."/>
            <person name="Lee K."/>
            <person name="Yoon S.-H."/>
            <person name="Perez-Pantoja D."/>
            <person name="Moore E.R.B."/>
        </authorList>
    </citation>
    <scope>NUCLEOTIDE SEQUENCE [LARGE SCALE GENOMIC DNA]</scope>
    <source>
        <strain evidence="3">CCUG 49340</strain>
    </source>
</reference>
<dbReference type="InterPro" id="IPR006135">
    <property type="entry name" value="T3SS_substrate_exporter"/>
</dbReference>
<protein>
    <submittedName>
        <fullName evidence="2">EscU/YscU/HrcU family type III secretion system export apparatus switch protein</fullName>
    </submittedName>
</protein>
<dbReference type="PANTHER" id="PTHR30531">
    <property type="entry name" value="FLAGELLAR BIOSYNTHETIC PROTEIN FLHB"/>
    <property type="match status" value="1"/>
</dbReference>